<reference evidence="7" key="1">
    <citation type="submission" date="2022-10" db="EMBL/GenBank/DDBJ databases">
        <title>The WGS of Solirubrobacter ginsenosidimutans DSM 21036.</title>
        <authorList>
            <person name="Jiang Z."/>
        </authorList>
    </citation>
    <scope>NUCLEOTIDE SEQUENCE</scope>
    <source>
        <strain evidence="7">DSM 21036</strain>
    </source>
</reference>
<comment type="function">
    <text evidence="6">Involved in the regulation of the intracellular balance of NAD and NADP, and is a key enzyme in the biosynthesis of NADP. Catalyzes specifically the phosphorylation on 2'-hydroxyl of the adenosine moiety of NAD to yield NADP.</text>
</comment>
<keyword evidence="6" id="KW-0963">Cytoplasm</keyword>
<dbReference type="InterPro" id="IPR017437">
    <property type="entry name" value="ATP-NAD_kinase_PpnK-typ_C"/>
</dbReference>
<comment type="caution">
    <text evidence="6">Lacks conserved residue(s) required for the propagation of feature annotation.</text>
</comment>
<dbReference type="Gene3D" id="2.60.200.30">
    <property type="entry name" value="Probable inorganic polyphosphate/atp-NAD kinase, domain 2"/>
    <property type="match status" value="1"/>
</dbReference>
<dbReference type="Gene3D" id="3.40.50.10330">
    <property type="entry name" value="Probable inorganic polyphosphate/atp-NAD kinase, domain 1"/>
    <property type="match status" value="1"/>
</dbReference>
<dbReference type="InterPro" id="IPR017438">
    <property type="entry name" value="ATP-NAD_kinase_N"/>
</dbReference>
<comment type="similarity">
    <text evidence="6">Belongs to the NAD kinase family.</text>
</comment>
<evidence type="ECO:0000256" key="3">
    <source>
        <dbReference type="ARBA" id="ARBA00022857"/>
    </source>
</evidence>
<dbReference type="SUPFAM" id="SSF111331">
    <property type="entry name" value="NAD kinase/diacylglycerol kinase-like"/>
    <property type="match status" value="1"/>
</dbReference>
<dbReference type="GO" id="GO:0051287">
    <property type="term" value="F:NAD binding"/>
    <property type="evidence" value="ECO:0007669"/>
    <property type="project" value="UniProtKB-ARBA"/>
</dbReference>
<sequence>MTPPERAPTIGLVLHPRRDPGPSATAIVAWAQSHGSRLVARAEDAARLPPGVIVSDQLAEETDALVSIGGDGTMLGALRLVVKRAVPVLGVNLGNLGFLVEVEPDELPAALDRLERGEFTIEQHSALQVRAGAAESVGFNDVALVRVPDDGVVNAALSVGGQRMGRYRCDGLVVATPAGSTAYSYAAGGPVVSPLLDAVIIAPLAPMSGISRPMVVSADEPVELTLLEGSGRPAVEVDGRVLHRTQAGETIAIRLIPNAGQVVRLDRDRHQRRNQVKLSLLDLPFLPEELRDLTAPSAGPSGRTRP</sequence>
<feature type="active site" description="Proton acceptor" evidence="6">
    <location>
        <position position="71"/>
    </location>
</feature>
<gene>
    <name evidence="6" type="primary">nadK</name>
    <name evidence="7" type="ORF">OM076_08075</name>
</gene>
<feature type="binding site" evidence="6">
    <location>
        <position position="178"/>
    </location>
    <ligand>
        <name>NAD(+)</name>
        <dbReference type="ChEBI" id="CHEBI:57540"/>
    </ligand>
</feature>
<dbReference type="InterPro" id="IPR002504">
    <property type="entry name" value="NADK"/>
</dbReference>
<keyword evidence="3 6" id="KW-0521">NADP</keyword>
<keyword evidence="1 6" id="KW-0808">Transferase</keyword>
<dbReference type="GO" id="GO:0046872">
    <property type="term" value="F:metal ion binding"/>
    <property type="evidence" value="ECO:0007669"/>
    <property type="project" value="UniProtKB-UniRule"/>
</dbReference>
<feature type="binding site" evidence="6">
    <location>
        <position position="168"/>
    </location>
    <ligand>
        <name>NAD(+)</name>
        <dbReference type="ChEBI" id="CHEBI:57540"/>
    </ligand>
</feature>
<dbReference type="Pfam" id="PF20143">
    <property type="entry name" value="NAD_kinase_C"/>
    <property type="match status" value="1"/>
</dbReference>
<proteinExistence type="inferred from homology"/>
<dbReference type="PANTHER" id="PTHR20275">
    <property type="entry name" value="NAD KINASE"/>
    <property type="match status" value="1"/>
</dbReference>
<keyword evidence="8" id="KW-1185">Reference proteome</keyword>
<keyword evidence="4 6" id="KW-0520">NAD</keyword>
<dbReference type="PANTHER" id="PTHR20275:SF0">
    <property type="entry name" value="NAD KINASE"/>
    <property type="match status" value="1"/>
</dbReference>
<comment type="catalytic activity">
    <reaction evidence="5 6">
        <text>NAD(+) + ATP = ADP + NADP(+) + H(+)</text>
        <dbReference type="Rhea" id="RHEA:18629"/>
        <dbReference type="ChEBI" id="CHEBI:15378"/>
        <dbReference type="ChEBI" id="CHEBI:30616"/>
        <dbReference type="ChEBI" id="CHEBI:57540"/>
        <dbReference type="ChEBI" id="CHEBI:58349"/>
        <dbReference type="ChEBI" id="CHEBI:456216"/>
        <dbReference type="EC" id="2.7.1.23"/>
    </reaction>
</comment>
<keyword evidence="6" id="KW-0547">Nucleotide-binding</keyword>
<keyword evidence="2 6" id="KW-0418">Kinase</keyword>
<comment type="cofactor">
    <cofactor evidence="6">
        <name>a divalent metal cation</name>
        <dbReference type="ChEBI" id="CHEBI:60240"/>
    </cofactor>
</comment>
<dbReference type="GO" id="GO:0005737">
    <property type="term" value="C:cytoplasm"/>
    <property type="evidence" value="ECO:0007669"/>
    <property type="project" value="UniProtKB-SubCell"/>
</dbReference>
<protein>
    <recommendedName>
        <fullName evidence="6">NAD kinase</fullName>
        <ecNumber evidence="6">2.7.1.23</ecNumber>
    </recommendedName>
    <alternativeName>
        <fullName evidence="6">ATP-dependent NAD kinase</fullName>
    </alternativeName>
</protein>
<evidence type="ECO:0000256" key="5">
    <source>
        <dbReference type="ARBA" id="ARBA00047925"/>
    </source>
</evidence>
<dbReference type="HAMAP" id="MF_00361">
    <property type="entry name" value="NAD_kinase"/>
    <property type="match status" value="1"/>
</dbReference>
<feature type="binding site" evidence="6">
    <location>
        <position position="170"/>
    </location>
    <ligand>
        <name>NAD(+)</name>
        <dbReference type="ChEBI" id="CHEBI:57540"/>
    </ligand>
</feature>
<dbReference type="GO" id="GO:0003951">
    <property type="term" value="F:NAD+ kinase activity"/>
    <property type="evidence" value="ECO:0007669"/>
    <property type="project" value="UniProtKB-UniRule"/>
</dbReference>
<accession>A0A9X3S1I0</accession>
<feature type="binding site" evidence="6">
    <location>
        <begin position="71"/>
        <end position="72"/>
    </location>
    <ligand>
        <name>NAD(+)</name>
        <dbReference type="ChEBI" id="CHEBI:57540"/>
    </ligand>
</feature>
<name>A0A9X3S1I0_9ACTN</name>
<dbReference type="InterPro" id="IPR016064">
    <property type="entry name" value="NAD/diacylglycerol_kinase_sf"/>
</dbReference>
<organism evidence="7 8">
    <name type="scientific">Solirubrobacter ginsenosidimutans</name>
    <dbReference type="NCBI Taxonomy" id="490573"/>
    <lineage>
        <taxon>Bacteria</taxon>
        <taxon>Bacillati</taxon>
        <taxon>Actinomycetota</taxon>
        <taxon>Thermoleophilia</taxon>
        <taxon>Solirubrobacterales</taxon>
        <taxon>Solirubrobacteraceae</taxon>
        <taxon>Solirubrobacter</taxon>
    </lineage>
</organism>
<feature type="binding site" evidence="6">
    <location>
        <position position="205"/>
    </location>
    <ligand>
        <name>NAD(+)</name>
        <dbReference type="ChEBI" id="CHEBI:57540"/>
    </ligand>
</feature>
<evidence type="ECO:0000313" key="7">
    <source>
        <dbReference type="EMBL" id="MDA0160216.1"/>
    </source>
</evidence>
<dbReference type="Pfam" id="PF01513">
    <property type="entry name" value="NAD_kinase"/>
    <property type="match status" value="1"/>
</dbReference>
<dbReference type="EC" id="2.7.1.23" evidence="6"/>
<dbReference type="GO" id="GO:0006741">
    <property type="term" value="P:NADP+ biosynthetic process"/>
    <property type="evidence" value="ECO:0007669"/>
    <property type="project" value="UniProtKB-UniRule"/>
</dbReference>
<keyword evidence="6" id="KW-0067">ATP-binding</keyword>
<dbReference type="RefSeq" id="WP_270038983.1">
    <property type="nucleotide sequence ID" value="NZ_JAPDOD010000004.1"/>
</dbReference>
<dbReference type="AlphaFoldDB" id="A0A9X3S1I0"/>
<evidence type="ECO:0000313" key="8">
    <source>
        <dbReference type="Proteomes" id="UP001149140"/>
    </source>
</evidence>
<dbReference type="GO" id="GO:0019674">
    <property type="term" value="P:NAD+ metabolic process"/>
    <property type="evidence" value="ECO:0007669"/>
    <property type="project" value="InterPro"/>
</dbReference>
<comment type="caution">
    <text evidence="7">The sequence shown here is derived from an EMBL/GenBank/DDBJ whole genome shotgun (WGS) entry which is preliminary data.</text>
</comment>
<dbReference type="Proteomes" id="UP001149140">
    <property type="component" value="Unassembled WGS sequence"/>
</dbReference>
<evidence type="ECO:0000256" key="2">
    <source>
        <dbReference type="ARBA" id="ARBA00022777"/>
    </source>
</evidence>
<evidence type="ECO:0000256" key="4">
    <source>
        <dbReference type="ARBA" id="ARBA00023027"/>
    </source>
</evidence>
<dbReference type="GO" id="GO:0005524">
    <property type="term" value="F:ATP binding"/>
    <property type="evidence" value="ECO:0007669"/>
    <property type="project" value="UniProtKB-KW"/>
</dbReference>
<evidence type="ECO:0000256" key="6">
    <source>
        <dbReference type="HAMAP-Rule" id="MF_00361"/>
    </source>
</evidence>
<comment type="subcellular location">
    <subcellularLocation>
        <location evidence="6">Cytoplasm</location>
    </subcellularLocation>
</comment>
<dbReference type="EMBL" id="JAPDOD010000004">
    <property type="protein sequence ID" value="MDA0160216.1"/>
    <property type="molecule type" value="Genomic_DNA"/>
</dbReference>
<feature type="binding site" evidence="6">
    <location>
        <begin position="140"/>
        <end position="141"/>
    </location>
    <ligand>
        <name>NAD(+)</name>
        <dbReference type="ChEBI" id="CHEBI:57540"/>
    </ligand>
</feature>
<evidence type="ECO:0000256" key="1">
    <source>
        <dbReference type="ARBA" id="ARBA00022679"/>
    </source>
</evidence>